<evidence type="ECO:0000313" key="7">
    <source>
        <dbReference type="EMBL" id="KAF6237823.1"/>
    </source>
</evidence>
<dbReference type="GO" id="GO:0034967">
    <property type="term" value="C:Set3 complex"/>
    <property type="evidence" value="ECO:0007669"/>
    <property type="project" value="TreeGrafter"/>
</dbReference>
<evidence type="ECO:0000313" key="8">
    <source>
        <dbReference type="Proteomes" id="UP000578531"/>
    </source>
</evidence>
<feature type="compositionally biased region" description="Acidic residues" evidence="6">
    <location>
        <begin position="194"/>
        <end position="203"/>
    </location>
</feature>
<reference evidence="7 8" key="1">
    <citation type="journal article" date="2020" name="Genomics">
        <title>Complete, high-quality genomes from long-read metagenomic sequencing of two wolf lichen thalli reveals enigmatic genome architecture.</title>
        <authorList>
            <person name="McKenzie S.K."/>
            <person name="Walston R.F."/>
            <person name="Allen J.L."/>
        </authorList>
    </citation>
    <scope>NUCLEOTIDE SEQUENCE [LARGE SCALE GENOMIC DNA]</scope>
    <source>
        <strain evidence="7">WasteWater2</strain>
    </source>
</reference>
<dbReference type="GeneID" id="59285689"/>
<name>A0A8H6FZT2_9LECA</name>
<dbReference type="PROSITE" id="PS50082">
    <property type="entry name" value="WD_REPEATS_2"/>
    <property type="match status" value="1"/>
</dbReference>
<feature type="region of interest" description="Disordered" evidence="6">
    <location>
        <begin position="95"/>
        <end position="216"/>
    </location>
</feature>
<keyword evidence="8" id="KW-1185">Reference proteome</keyword>
<sequence length="626" mass="67400">MAAGTLTSDHVNYLIWRYLQESGHGDAAVKLQRDWLLDPQTLPFAQHIKTHALVSLVQKGLQYHQIEQSLDQPGGRKSSSAATLLFFGTEAGRASSIAQQEQIEDERARSSSARKHGRDSNTNGLSLDLPPPAPAAKRSRRSNGDISTNGDRGDGDSMQIDQNGYHYQNEAPVPVSPTNYSPAEDGPTANGMDMDMDMDEDADAPGSPASDNAPLIQTLTNGESRGVQSDKVAELGPQTSILTVSETSHVMHTAWNPKDPTILATSGEALCRLWYISRSAAFDDNPNHQSYVDLFDSSHRSFVSTMAWDPTGEILAVATRDDNSVWVGAVSLWSKAGKALDELPAVQDLVLRLRWSPSGKQLLGITSSGDATSSLALWDVDSSQSMPPYQLPSVITDAAWTSNNQITICGNNIIASSLLEDQRIIALNTRSEPTAQHDWFHIRYDSRTHTTALAAEDTPVLGLIDSSDTLRTITAHESEITALAYQPVTNLSAYPASAPRLLATSSLDGSIKVWDAKRPFDLVHTLSLGHAAPAIAMSFTPDGYLVAAANWNRVLIWNAEAGGLPKATWKGVLGKFPNGMLTNGNGASEEEDDFGGDANSSLSWDAESGKLALGIGNKVAIINLRH</sequence>
<dbReference type="GO" id="GO:0006357">
    <property type="term" value="P:regulation of transcription by RNA polymerase II"/>
    <property type="evidence" value="ECO:0007669"/>
    <property type="project" value="TreeGrafter"/>
</dbReference>
<dbReference type="InterPro" id="IPR045183">
    <property type="entry name" value="Ebi-like"/>
</dbReference>
<dbReference type="SUPFAM" id="SSF50978">
    <property type="entry name" value="WD40 repeat-like"/>
    <property type="match status" value="1"/>
</dbReference>
<evidence type="ECO:0000256" key="1">
    <source>
        <dbReference type="ARBA" id="ARBA00004123"/>
    </source>
</evidence>
<proteinExistence type="predicted"/>
<dbReference type="Proteomes" id="UP000578531">
    <property type="component" value="Unassembled WGS sequence"/>
</dbReference>
<dbReference type="InterPro" id="IPR001680">
    <property type="entry name" value="WD40_rpt"/>
</dbReference>
<dbReference type="InterPro" id="IPR015943">
    <property type="entry name" value="WD40/YVTN_repeat-like_dom_sf"/>
</dbReference>
<evidence type="ECO:0008006" key="9">
    <source>
        <dbReference type="Google" id="ProtNLM"/>
    </source>
</evidence>
<feature type="repeat" description="WD" evidence="5">
    <location>
        <begin position="473"/>
        <end position="515"/>
    </location>
</feature>
<gene>
    <name evidence="7" type="ORF">HO173_004024</name>
</gene>
<keyword evidence="2 5" id="KW-0853">WD repeat</keyword>
<keyword evidence="4" id="KW-0539">Nucleus</keyword>
<dbReference type="Pfam" id="PF08513">
    <property type="entry name" value="LisH"/>
    <property type="match status" value="1"/>
</dbReference>
<comment type="caution">
    <text evidence="7">The sequence shown here is derived from an EMBL/GenBank/DDBJ whole genome shotgun (WGS) entry which is preliminary data.</text>
</comment>
<comment type="subcellular location">
    <subcellularLocation>
        <location evidence="1">Nucleus</location>
    </subcellularLocation>
</comment>
<dbReference type="InterPro" id="IPR006594">
    <property type="entry name" value="LisH"/>
</dbReference>
<accession>A0A8H6FZT2</accession>
<keyword evidence="3" id="KW-0677">Repeat</keyword>
<dbReference type="PANTHER" id="PTHR22846">
    <property type="entry name" value="WD40 REPEAT PROTEIN"/>
    <property type="match status" value="1"/>
</dbReference>
<dbReference type="GO" id="GO:0003714">
    <property type="term" value="F:transcription corepressor activity"/>
    <property type="evidence" value="ECO:0007669"/>
    <property type="project" value="InterPro"/>
</dbReference>
<evidence type="ECO:0000256" key="2">
    <source>
        <dbReference type="ARBA" id="ARBA00022574"/>
    </source>
</evidence>
<evidence type="ECO:0000256" key="3">
    <source>
        <dbReference type="ARBA" id="ARBA00022737"/>
    </source>
</evidence>
<evidence type="ECO:0000256" key="5">
    <source>
        <dbReference type="PROSITE-ProRule" id="PRU00221"/>
    </source>
</evidence>
<dbReference type="OrthoDB" id="1367865at2759"/>
<dbReference type="Gene3D" id="1.20.960.30">
    <property type="match status" value="1"/>
</dbReference>
<dbReference type="Pfam" id="PF00400">
    <property type="entry name" value="WD40"/>
    <property type="match status" value="3"/>
</dbReference>
<evidence type="ECO:0000256" key="4">
    <source>
        <dbReference type="ARBA" id="ARBA00023242"/>
    </source>
</evidence>
<dbReference type="RefSeq" id="XP_037167141.1">
    <property type="nucleotide sequence ID" value="XM_037305948.1"/>
</dbReference>
<dbReference type="PANTHER" id="PTHR22846:SF2">
    <property type="entry name" value="F-BOX-LIKE_WD REPEAT-CONTAINING PROTEIN EBI"/>
    <property type="match status" value="1"/>
</dbReference>
<protein>
    <recommendedName>
        <fullName evidence="9">LisH domain-containing protein</fullName>
    </recommendedName>
</protein>
<dbReference type="InterPro" id="IPR036322">
    <property type="entry name" value="WD40_repeat_dom_sf"/>
</dbReference>
<dbReference type="AlphaFoldDB" id="A0A8H6FZT2"/>
<dbReference type="EMBL" id="JACCJC010000012">
    <property type="protein sequence ID" value="KAF6237823.1"/>
    <property type="molecule type" value="Genomic_DNA"/>
</dbReference>
<organism evidence="7 8">
    <name type="scientific">Letharia columbiana</name>
    <dbReference type="NCBI Taxonomy" id="112416"/>
    <lineage>
        <taxon>Eukaryota</taxon>
        <taxon>Fungi</taxon>
        <taxon>Dikarya</taxon>
        <taxon>Ascomycota</taxon>
        <taxon>Pezizomycotina</taxon>
        <taxon>Lecanoromycetes</taxon>
        <taxon>OSLEUM clade</taxon>
        <taxon>Lecanoromycetidae</taxon>
        <taxon>Lecanorales</taxon>
        <taxon>Lecanorineae</taxon>
        <taxon>Parmeliaceae</taxon>
        <taxon>Letharia</taxon>
    </lineage>
</organism>
<evidence type="ECO:0000256" key="6">
    <source>
        <dbReference type="SAM" id="MobiDB-lite"/>
    </source>
</evidence>
<dbReference type="SMART" id="SM00320">
    <property type="entry name" value="WD40"/>
    <property type="match status" value="5"/>
</dbReference>
<dbReference type="Gene3D" id="2.130.10.10">
    <property type="entry name" value="YVTN repeat-like/Quinoprotein amine dehydrogenase"/>
    <property type="match status" value="1"/>
</dbReference>